<gene>
    <name evidence="3" type="ORF">GCM10010151_67860</name>
</gene>
<organism evidence="3 4">
    <name type="scientific">Actinoallomurus spadix</name>
    <dbReference type="NCBI Taxonomy" id="79912"/>
    <lineage>
        <taxon>Bacteria</taxon>
        <taxon>Bacillati</taxon>
        <taxon>Actinomycetota</taxon>
        <taxon>Actinomycetes</taxon>
        <taxon>Streptosporangiales</taxon>
        <taxon>Thermomonosporaceae</taxon>
        <taxon>Actinoallomurus</taxon>
    </lineage>
</organism>
<comment type="caution">
    <text evidence="3">The sequence shown here is derived from an EMBL/GenBank/DDBJ whole genome shotgun (WGS) entry which is preliminary data.</text>
</comment>
<dbReference type="Pfam" id="PF13561">
    <property type="entry name" value="adh_short_C2"/>
    <property type="match status" value="1"/>
</dbReference>
<protein>
    <submittedName>
        <fullName evidence="3">SDR family oxidoreductase</fullName>
    </submittedName>
</protein>
<dbReference type="Proteomes" id="UP001501822">
    <property type="component" value="Unassembled WGS sequence"/>
</dbReference>
<dbReference type="Gene3D" id="3.40.50.720">
    <property type="entry name" value="NAD(P)-binding Rossmann-like Domain"/>
    <property type="match status" value="1"/>
</dbReference>
<dbReference type="CDD" id="cd05233">
    <property type="entry name" value="SDR_c"/>
    <property type="match status" value="1"/>
</dbReference>
<dbReference type="InterPro" id="IPR002347">
    <property type="entry name" value="SDR_fam"/>
</dbReference>
<proteinExistence type="inferred from homology"/>
<dbReference type="SUPFAM" id="SSF51735">
    <property type="entry name" value="NAD(P)-binding Rossmann-fold domains"/>
    <property type="match status" value="1"/>
</dbReference>
<dbReference type="PANTHER" id="PTHR42760">
    <property type="entry name" value="SHORT-CHAIN DEHYDROGENASES/REDUCTASES FAMILY MEMBER"/>
    <property type="match status" value="1"/>
</dbReference>
<name>A0ABP3HFA2_9ACTN</name>
<accession>A0ABP3HFA2</accession>
<evidence type="ECO:0000256" key="1">
    <source>
        <dbReference type="ARBA" id="ARBA00006484"/>
    </source>
</evidence>
<dbReference type="InterPro" id="IPR020904">
    <property type="entry name" value="Sc_DH/Rdtase_CS"/>
</dbReference>
<evidence type="ECO:0000259" key="2">
    <source>
        <dbReference type="SMART" id="SM00822"/>
    </source>
</evidence>
<evidence type="ECO:0000313" key="4">
    <source>
        <dbReference type="Proteomes" id="UP001501822"/>
    </source>
</evidence>
<dbReference type="PROSITE" id="PS00061">
    <property type="entry name" value="ADH_SHORT"/>
    <property type="match status" value="1"/>
</dbReference>
<comment type="similarity">
    <text evidence="1">Belongs to the short-chain dehydrogenases/reductases (SDR) family.</text>
</comment>
<dbReference type="EMBL" id="BAAABM010000066">
    <property type="protein sequence ID" value="GAA0368369.1"/>
    <property type="molecule type" value="Genomic_DNA"/>
</dbReference>
<dbReference type="PRINTS" id="PR00080">
    <property type="entry name" value="SDRFAMILY"/>
</dbReference>
<dbReference type="InterPro" id="IPR057326">
    <property type="entry name" value="KR_dom"/>
</dbReference>
<sequence>MSMSRLTGKVALVTGGSRGIGAAIAYRLANEGADVAITYARSDEEAQQVVTKIEATGRRGMALRADAADPQAVVGAVDRVAAEFGRLDILVNNAGIGVIGPLEDLSLEQVDQALAVNVRGVFLASQAAARHLGDGGRIISIGTSLSSHVPGPGMSVYAMSKSALVGLTKGLARELGGRGITVNALHCGAVDTDMNPADGPFAEGQRALTAVGRFGDRDEIAGLVSYLAGAEAGYVTGTAVAIDGGHAA</sequence>
<dbReference type="PANTHER" id="PTHR42760:SF50">
    <property type="entry name" value="SHORT-CHAIN DEHYDROGENASE-RELATED"/>
    <property type="match status" value="1"/>
</dbReference>
<feature type="domain" description="Ketoreductase" evidence="2">
    <location>
        <begin position="9"/>
        <end position="193"/>
    </location>
</feature>
<keyword evidence="4" id="KW-1185">Reference proteome</keyword>
<reference evidence="4" key="1">
    <citation type="journal article" date="2019" name="Int. J. Syst. Evol. Microbiol.">
        <title>The Global Catalogue of Microorganisms (GCM) 10K type strain sequencing project: providing services to taxonomists for standard genome sequencing and annotation.</title>
        <authorList>
            <consortium name="The Broad Institute Genomics Platform"/>
            <consortium name="The Broad Institute Genome Sequencing Center for Infectious Disease"/>
            <person name="Wu L."/>
            <person name="Ma J."/>
        </authorList>
    </citation>
    <scope>NUCLEOTIDE SEQUENCE [LARGE SCALE GENOMIC DNA]</scope>
    <source>
        <strain evidence="4">JCM 3146</strain>
    </source>
</reference>
<dbReference type="InterPro" id="IPR036291">
    <property type="entry name" value="NAD(P)-bd_dom_sf"/>
</dbReference>
<evidence type="ECO:0000313" key="3">
    <source>
        <dbReference type="EMBL" id="GAA0368369.1"/>
    </source>
</evidence>
<dbReference type="SMART" id="SM00822">
    <property type="entry name" value="PKS_KR"/>
    <property type="match status" value="1"/>
</dbReference>
<dbReference type="PRINTS" id="PR00081">
    <property type="entry name" value="GDHRDH"/>
</dbReference>